<protein>
    <recommendedName>
        <fullName evidence="3">DUF2946 domain-containing protein</fullName>
    </recommendedName>
</protein>
<keyword evidence="2" id="KW-1185">Reference proteome</keyword>
<dbReference type="EMBL" id="JBELQE010000040">
    <property type="protein sequence ID" value="MER2249546.1"/>
    <property type="molecule type" value="Genomic_DNA"/>
</dbReference>
<reference evidence="1 2" key="1">
    <citation type="submission" date="2024-06" db="EMBL/GenBank/DDBJ databases">
        <authorList>
            <person name="Campbell A.G."/>
        </authorList>
    </citation>
    <scope>NUCLEOTIDE SEQUENCE [LARGE SCALE GENOMIC DNA]</scope>
    <source>
        <strain evidence="1 2">EM12</strain>
    </source>
</reference>
<gene>
    <name evidence="1" type="ORF">ABS772_06405</name>
</gene>
<sequence length="121" mass="12644">MAMLFGILSALSVRGNDDWLDQRQDLGEQPAGRAHRCGHHQDGREVEAVDPAEMRSDLTAATFDDGPCNMPGRCLRCVLGVGAALADILAGAAVVSAPTEVPLCEGDQAFFSSPSASNGMT</sequence>
<evidence type="ECO:0000313" key="2">
    <source>
        <dbReference type="Proteomes" id="UP001480955"/>
    </source>
</evidence>
<proteinExistence type="predicted"/>
<dbReference type="Proteomes" id="UP001480955">
    <property type="component" value="Unassembled WGS sequence"/>
</dbReference>
<organism evidence="1 2">
    <name type="scientific">Methylorubrum podarium</name>
    <dbReference type="NCBI Taxonomy" id="200476"/>
    <lineage>
        <taxon>Bacteria</taxon>
        <taxon>Pseudomonadati</taxon>
        <taxon>Pseudomonadota</taxon>
        <taxon>Alphaproteobacteria</taxon>
        <taxon>Hyphomicrobiales</taxon>
        <taxon>Methylobacteriaceae</taxon>
        <taxon>Methylorubrum</taxon>
    </lineage>
</organism>
<name>A0ABV1QJH5_9HYPH</name>
<evidence type="ECO:0000313" key="1">
    <source>
        <dbReference type="EMBL" id="MER2249546.1"/>
    </source>
</evidence>
<accession>A0ABV1QJH5</accession>
<dbReference type="RefSeq" id="WP_350393068.1">
    <property type="nucleotide sequence ID" value="NZ_JBELQE010000040.1"/>
</dbReference>
<evidence type="ECO:0008006" key="3">
    <source>
        <dbReference type="Google" id="ProtNLM"/>
    </source>
</evidence>
<comment type="caution">
    <text evidence="1">The sequence shown here is derived from an EMBL/GenBank/DDBJ whole genome shotgun (WGS) entry which is preliminary data.</text>
</comment>